<evidence type="ECO:0000313" key="5">
    <source>
        <dbReference type="EMBL" id="KAG9230208.1"/>
    </source>
</evidence>
<dbReference type="InterPro" id="IPR036028">
    <property type="entry name" value="SH3-like_dom_sf"/>
</dbReference>
<accession>A0A9P7YBY1</accession>
<feature type="compositionally biased region" description="Basic and acidic residues" evidence="3">
    <location>
        <begin position="459"/>
        <end position="468"/>
    </location>
</feature>
<proteinExistence type="predicted"/>
<evidence type="ECO:0000256" key="1">
    <source>
        <dbReference type="ARBA" id="ARBA00022443"/>
    </source>
</evidence>
<evidence type="ECO:0000313" key="6">
    <source>
        <dbReference type="Proteomes" id="UP000824998"/>
    </source>
</evidence>
<reference evidence="5" key="1">
    <citation type="journal article" date="2021" name="IMA Fungus">
        <title>Genomic characterization of three marine fungi, including Emericellopsis atlantica sp. nov. with signatures of a generalist lifestyle and marine biomass degradation.</title>
        <authorList>
            <person name="Hagestad O.C."/>
            <person name="Hou L."/>
            <person name="Andersen J.H."/>
            <person name="Hansen E.H."/>
            <person name="Altermark B."/>
            <person name="Li C."/>
            <person name="Kuhnert E."/>
            <person name="Cox R.J."/>
            <person name="Crous P.W."/>
            <person name="Spatafora J.W."/>
            <person name="Lail K."/>
            <person name="Amirebrahimi M."/>
            <person name="Lipzen A."/>
            <person name="Pangilinan J."/>
            <person name="Andreopoulos W."/>
            <person name="Hayes R.D."/>
            <person name="Ng V."/>
            <person name="Grigoriev I.V."/>
            <person name="Jackson S.A."/>
            <person name="Sutton T.D.S."/>
            <person name="Dobson A.D.W."/>
            <person name="Rama T."/>
        </authorList>
    </citation>
    <scope>NUCLEOTIDE SEQUENCE</scope>
    <source>
        <strain evidence="5">TRa018bII</strain>
    </source>
</reference>
<dbReference type="PRINTS" id="PR00452">
    <property type="entry name" value="SH3DOMAIN"/>
</dbReference>
<dbReference type="Pfam" id="PF00018">
    <property type="entry name" value="SH3_1"/>
    <property type="match status" value="1"/>
</dbReference>
<dbReference type="OrthoDB" id="6250593at2759"/>
<protein>
    <recommendedName>
        <fullName evidence="4">SH3 domain-containing protein</fullName>
    </recommendedName>
</protein>
<dbReference type="PANTHER" id="PTHR45929:SF7">
    <property type="entry name" value="LAS SEVENTEEN-BINDING PROTEIN 1"/>
    <property type="match status" value="1"/>
</dbReference>
<dbReference type="EMBL" id="MU251693">
    <property type="protein sequence ID" value="KAG9230208.1"/>
    <property type="molecule type" value="Genomic_DNA"/>
</dbReference>
<dbReference type="SMART" id="SM00326">
    <property type="entry name" value="SH3"/>
    <property type="match status" value="1"/>
</dbReference>
<feature type="non-terminal residue" evidence="5">
    <location>
        <position position="1"/>
    </location>
</feature>
<feature type="compositionally biased region" description="Polar residues" evidence="3">
    <location>
        <begin position="37"/>
        <end position="53"/>
    </location>
</feature>
<feature type="region of interest" description="Disordered" evidence="3">
    <location>
        <begin position="168"/>
        <end position="192"/>
    </location>
</feature>
<gene>
    <name evidence="5" type="ORF">BJ875DRAFT_163588</name>
</gene>
<name>A0A9P7YBY1_9HELO</name>
<dbReference type="InterPro" id="IPR050670">
    <property type="entry name" value="STAM"/>
</dbReference>
<feature type="region of interest" description="Disordered" evidence="3">
    <location>
        <begin position="414"/>
        <end position="468"/>
    </location>
</feature>
<comment type="caution">
    <text evidence="5">The sequence shown here is derived from an EMBL/GenBank/DDBJ whole genome shotgun (WGS) entry which is preliminary data.</text>
</comment>
<keyword evidence="1 2" id="KW-0728">SH3 domain</keyword>
<feature type="domain" description="SH3" evidence="4">
    <location>
        <begin position="345"/>
        <end position="404"/>
    </location>
</feature>
<feature type="region of interest" description="Disordered" evidence="3">
    <location>
        <begin position="37"/>
        <end position="105"/>
    </location>
</feature>
<keyword evidence="6" id="KW-1185">Reference proteome</keyword>
<feature type="compositionally biased region" description="Polar residues" evidence="3">
    <location>
        <begin position="291"/>
        <end position="303"/>
    </location>
</feature>
<dbReference type="CDD" id="cd00174">
    <property type="entry name" value="SH3"/>
    <property type="match status" value="1"/>
</dbReference>
<dbReference type="Proteomes" id="UP000824998">
    <property type="component" value="Unassembled WGS sequence"/>
</dbReference>
<evidence type="ECO:0000256" key="3">
    <source>
        <dbReference type="SAM" id="MobiDB-lite"/>
    </source>
</evidence>
<sequence length="495" mass="53130">ANLEQLASRPLPSGTPINLDSFIDDLLEKNYREQATTFAQNASNRSTSRSTKAATLRSASLSKPSPSPSPSPSTSISQNSVDGQASPSQVLSPSGSFYTPTRTGPLNRIARRVSLAARQRNLSTPQRQVRVASQSFSTPTGEVVLETYGQSPSGRGASPHATYGHKFTRVPSTPGAPSANKHRRSTGNSEDIIRGPLYFTNEERQGHIALVSAVEPSCKNHHANCTDCRDIKFAYYENKTMSTAIPAEERQKIINNNRSLRNIKNELENLAEHGAISDEVYDKIMRSLPQESSLNASSARSNPTPSPAPVPTNAFANMNVNNEPPPPAYNTPTTGPPSLPNRGRPEIARATALYRYAEPEDCNFEVGDEISVFEKMNADWWLGKNVRTGKEGVFPVNYVQVQTNPEPLPSPAAYGNEKAGGYPGAYQAQQQGPPPPGPSNPYNSSVPPMAVAEQPTDGKPSKGGEMGKKFGKKLGNAAIFGAGATIGGNIVNSIF</sequence>
<dbReference type="AlphaFoldDB" id="A0A9P7YBY1"/>
<dbReference type="Gene3D" id="2.30.30.40">
    <property type="entry name" value="SH3 Domains"/>
    <property type="match status" value="1"/>
</dbReference>
<feature type="compositionally biased region" description="Polar residues" evidence="3">
    <location>
        <begin position="81"/>
        <end position="104"/>
    </location>
</feature>
<dbReference type="PANTHER" id="PTHR45929">
    <property type="entry name" value="JAK PATHWAY SIGNAL TRANSDUCTION ADAPTOR MOLECULE"/>
    <property type="match status" value="1"/>
</dbReference>
<evidence type="ECO:0000259" key="4">
    <source>
        <dbReference type="PROSITE" id="PS50002"/>
    </source>
</evidence>
<organism evidence="5 6">
    <name type="scientific">Amylocarpus encephaloides</name>
    <dbReference type="NCBI Taxonomy" id="45428"/>
    <lineage>
        <taxon>Eukaryota</taxon>
        <taxon>Fungi</taxon>
        <taxon>Dikarya</taxon>
        <taxon>Ascomycota</taxon>
        <taxon>Pezizomycotina</taxon>
        <taxon>Leotiomycetes</taxon>
        <taxon>Helotiales</taxon>
        <taxon>Helotiales incertae sedis</taxon>
        <taxon>Amylocarpus</taxon>
    </lineage>
</organism>
<dbReference type="PROSITE" id="PS50002">
    <property type="entry name" value="SH3"/>
    <property type="match status" value="1"/>
</dbReference>
<feature type="compositionally biased region" description="Pro residues" evidence="3">
    <location>
        <begin position="323"/>
        <end position="339"/>
    </location>
</feature>
<dbReference type="SUPFAM" id="SSF50044">
    <property type="entry name" value="SH3-domain"/>
    <property type="match status" value="1"/>
</dbReference>
<evidence type="ECO:0000256" key="2">
    <source>
        <dbReference type="PROSITE-ProRule" id="PRU00192"/>
    </source>
</evidence>
<feature type="region of interest" description="Disordered" evidence="3">
    <location>
        <begin position="291"/>
        <end position="344"/>
    </location>
</feature>
<dbReference type="InterPro" id="IPR001452">
    <property type="entry name" value="SH3_domain"/>
</dbReference>